<dbReference type="HOGENOM" id="CLU_023242_1_0_9"/>
<dbReference type="PATRIC" id="fig|888811.3.peg.387"/>
<dbReference type="Pfam" id="PF11185">
    <property type="entry name" value="DUF2971"/>
    <property type="match status" value="1"/>
</dbReference>
<name>F0IJU0_STRSA</name>
<evidence type="ECO:0000256" key="1">
    <source>
        <dbReference type="SAM" id="MobiDB-lite"/>
    </source>
</evidence>
<evidence type="ECO:0008006" key="4">
    <source>
        <dbReference type="Google" id="ProtNLM"/>
    </source>
</evidence>
<accession>F0IJU0</accession>
<gene>
    <name evidence="2" type="ORF">HMPREF9383_0392</name>
</gene>
<feature type="region of interest" description="Disordered" evidence="1">
    <location>
        <begin position="226"/>
        <end position="245"/>
    </location>
</feature>
<organism evidence="2 3">
    <name type="scientific">Streptococcus sanguinis SK150</name>
    <dbReference type="NCBI Taxonomy" id="888811"/>
    <lineage>
        <taxon>Bacteria</taxon>
        <taxon>Bacillati</taxon>
        <taxon>Bacillota</taxon>
        <taxon>Bacilli</taxon>
        <taxon>Lactobacillales</taxon>
        <taxon>Streptococcaceae</taxon>
        <taxon>Streptococcus</taxon>
    </lineage>
</organism>
<evidence type="ECO:0000313" key="2">
    <source>
        <dbReference type="EMBL" id="EGD37361.1"/>
    </source>
</evidence>
<dbReference type="AlphaFoldDB" id="F0IJU0"/>
<dbReference type="InterPro" id="IPR021352">
    <property type="entry name" value="DUF2971"/>
</dbReference>
<comment type="caution">
    <text evidence="2">The sequence shown here is derived from an EMBL/GenBank/DDBJ whole genome shotgun (WGS) entry which is preliminary data.</text>
</comment>
<protein>
    <recommendedName>
        <fullName evidence="4">DUF2971 domain-containing protein</fullName>
    </recommendedName>
</protein>
<proteinExistence type="predicted"/>
<reference evidence="2 3" key="1">
    <citation type="submission" date="2011-02" db="EMBL/GenBank/DDBJ databases">
        <authorList>
            <person name="Muzny D."/>
            <person name="Qin X."/>
            <person name="Deng J."/>
            <person name="Jiang H."/>
            <person name="Liu Y."/>
            <person name="Qu J."/>
            <person name="Song X.-Z."/>
            <person name="Zhang L."/>
            <person name="Thornton R."/>
            <person name="Coyle M."/>
            <person name="Francisco L."/>
            <person name="Jackson L."/>
            <person name="Javaid M."/>
            <person name="Korchina V."/>
            <person name="Kovar C."/>
            <person name="Mata R."/>
            <person name="Mathew T."/>
            <person name="Ngo R."/>
            <person name="Nguyen L."/>
            <person name="Nguyen N."/>
            <person name="Okwuonu G."/>
            <person name="Ongeri F."/>
            <person name="Pham C."/>
            <person name="Simmons D."/>
            <person name="Wilczek-Boney K."/>
            <person name="Hale W."/>
            <person name="Jakkamsetti A."/>
            <person name="Pham P."/>
            <person name="Ruth R."/>
            <person name="San Lucas F."/>
            <person name="Warren J."/>
            <person name="Zhang J."/>
            <person name="Zhao Z."/>
            <person name="Zhou C."/>
            <person name="Zhu D."/>
            <person name="Lee S."/>
            <person name="Bess C."/>
            <person name="Blankenburg K."/>
            <person name="Forbes L."/>
            <person name="Fu Q."/>
            <person name="Gubbala S."/>
            <person name="Hirani K."/>
            <person name="Jayaseelan J.C."/>
            <person name="Lara F."/>
            <person name="Munidasa M."/>
            <person name="Palculict T."/>
            <person name="Patil S."/>
            <person name="Pu L.-L."/>
            <person name="Saada N."/>
            <person name="Tang L."/>
            <person name="Weissenberger G."/>
            <person name="Zhu Y."/>
            <person name="Hemphill L."/>
            <person name="Shang Y."/>
            <person name="Youmans B."/>
            <person name="Ayvaz T."/>
            <person name="Ross M."/>
            <person name="Santibanez J."/>
            <person name="Aqrawi P."/>
            <person name="Gross S."/>
            <person name="Joshi V."/>
            <person name="Fowler G."/>
            <person name="Nazareth L."/>
            <person name="Reid J."/>
            <person name="Worley K."/>
            <person name="Petrosino J."/>
            <person name="Highlander S."/>
            <person name="Gibbs R."/>
        </authorList>
    </citation>
    <scope>NUCLEOTIDE SEQUENCE [LARGE SCALE GENOMIC DNA]</scope>
    <source>
        <strain evidence="2 3">SK150</strain>
    </source>
</reference>
<dbReference type="RefSeq" id="WP_002908644.1">
    <property type="nucleotide sequence ID" value="NZ_GL872442.1"/>
</dbReference>
<dbReference type="Proteomes" id="UP000003530">
    <property type="component" value="Unassembled WGS sequence"/>
</dbReference>
<dbReference type="EMBL" id="AEXY01000004">
    <property type="protein sequence ID" value="EGD37361.1"/>
    <property type="molecule type" value="Genomic_DNA"/>
</dbReference>
<evidence type="ECO:0000313" key="3">
    <source>
        <dbReference type="Proteomes" id="UP000003530"/>
    </source>
</evidence>
<sequence length="403" mass="47042">MLQIFDNLFFYNDNVCFSEEYKLFNIILKEGLLRDTKYAILKMWAERYKEDSNELENLLSIYQYVQKIKFQLGLKDEDKKENLKFGHYTKGSVLQSLLDQKEESNFSISGKTRLNNANYMNDPEEGIIVEKILGLDRRDIMAPSSWFLMSFTSKTDDLAMWSQYGDDAQGVCIVLREDDFSRFTSFNDVSWRQEKISLEFSDKMSLIKSELNSGFEKSVFRSESENSVNAVDDEGSESNSEEKDSVSKGNVDYLYRIAYVNDSGGEFSIEKTELFNDDEIKKLEEFLEALKGKIDKDLNKGDDFYQKAISDCIEEIRYLFKSVDYKYENELRFLRYAILDSENTEIKIDKSSGMGKLYVERENPIQIGEVIFGPKFPNPEYVTPLLKLLDKDIVFKKSMIKFR</sequence>